<dbReference type="Gene3D" id="1.10.4100.10">
    <property type="entry name" value="2-methylcitrate dehydratase PrpD"/>
    <property type="match status" value="1"/>
</dbReference>
<feature type="domain" description="MmgE/PrpD N-terminal" evidence="2">
    <location>
        <begin position="7"/>
        <end position="246"/>
    </location>
</feature>
<dbReference type="InterPro" id="IPR045337">
    <property type="entry name" value="MmgE_PrpD_C"/>
</dbReference>
<accession>A0A2U2DRQ4</accession>
<evidence type="ECO:0000259" key="3">
    <source>
        <dbReference type="Pfam" id="PF19305"/>
    </source>
</evidence>
<gene>
    <name evidence="4" type="ORF">DEM27_14290</name>
</gene>
<evidence type="ECO:0000313" key="4">
    <source>
        <dbReference type="EMBL" id="PWE55899.1"/>
    </source>
</evidence>
<name>A0A2U2DRQ4_9HYPH</name>
<dbReference type="EMBL" id="QFBC01000005">
    <property type="protein sequence ID" value="PWE55899.1"/>
    <property type="molecule type" value="Genomic_DNA"/>
</dbReference>
<dbReference type="Pfam" id="PF19305">
    <property type="entry name" value="MmgE_PrpD_C"/>
    <property type="match status" value="1"/>
</dbReference>
<dbReference type="InterPro" id="IPR005656">
    <property type="entry name" value="MmgE_PrpD"/>
</dbReference>
<feature type="domain" description="MmgE/PrpD C-terminal" evidence="3">
    <location>
        <begin position="267"/>
        <end position="415"/>
    </location>
</feature>
<dbReference type="Pfam" id="PF03972">
    <property type="entry name" value="MmgE_PrpD_N"/>
    <property type="match status" value="1"/>
</dbReference>
<dbReference type="InterPro" id="IPR045336">
    <property type="entry name" value="MmgE_PrpD_N"/>
</dbReference>
<proteinExistence type="inferred from homology"/>
<evidence type="ECO:0000256" key="1">
    <source>
        <dbReference type="ARBA" id="ARBA00006174"/>
    </source>
</evidence>
<dbReference type="Proteomes" id="UP000245252">
    <property type="component" value="Unassembled WGS sequence"/>
</dbReference>
<dbReference type="PANTHER" id="PTHR16943">
    <property type="entry name" value="2-METHYLCITRATE DEHYDRATASE-RELATED"/>
    <property type="match status" value="1"/>
</dbReference>
<dbReference type="PANTHER" id="PTHR16943:SF8">
    <property type="entry name" value="2-METHYLCITRATE DEHYDRATASE"/>
    <property type="match status" value="1"/>
</dbReference>
<comment type="similarity">
    <text evidence="1">Belongs to the PrpD family.</text>
</comment>
<keyword evidence="5" id="KW-1185">Reference proteome</keyword>
<dbReference type="GO" id="GO:0016829">
    <property type="term" value="F:lyase activity"/>
    <property type="evidence" value="ECO:0007669"/>
    <property type="project" value="InterPro"/>
</dbReference>
<evidence type="ECO:0000313" key="5">
    <source>
        <dbReference type="Proteomes" id="UP000245252"/>
    </source>
</evidence>
<dbReference type="AlphaFoldDB" id="A0A2U2DRQ4"/>
<dbReference type="InterPro" id="IPR042188">
    <property type="entry name" value="MmgE/PrpD_sf_2"/>
</dbReference>
<reference evidence="4 5" key="1">
    <citation type="submission" date="2018-05" db="EMBL/GenBank/DDBJ databases">
        <title>The draft genome of strain NS-104.</title>
        <authorList>
            <person name="Hang P."/>
            <person name="Jiang J."/>
        </authorList>
    </citation>
    <scope>NUCLEOTIDE SEQUENCE [LARGE SCALE GENOMIC DNA]</scope>
    <source>
        <strain evidence="4 5">NS-104</strain>
    </source>
</reference>
<dbReference type="Gene3D" id="3.30.1330.120">
    <property type="entry name" value="2-methylcitrate dehydratase PrpD"/>
    <property type="match status" value="1"/>
</dbReference>
<dbReference type="SUPFAM" id="SSF103378">
    <property type="entry name" value="2-methylcitrate dehydratase PrpD"/>
    <property type="match status" value="1"/>
</dbReference>
<organism evidence="4 5">
    <name type="scientific">Metarhizobium album</name>
    <dbReference type="NCBI Taxonomy" id="2182425"/>
    <lineage>
        <taxon>Bacteria</taxon>
        <taxon>Pseudomonadati</taxon>
        <taxon>Pseudomonadota</taxon>
        <taxon>Alphaproteobacteria</taxon>
        <taxon>Hyphomicrobiales</taxon>
        <taxon>Rhizobiaceae</taxon>
        <taxon>Metarhizobium</taxon>
    </lineage>
</organism>
<sequence>MQTGASRRLAAFAAGLAWEQVPAEVRHAAKRCLVNFFATAIAGSGEPALDKACGVLGAFSGPSSSTVIGRDERPDMLWASFLNAASANVFDFDDTHIPTIIHPTAPVAPVVFALAENRPLRGEELLLAFILGVEIECRIGNAVSPSHYSRGWHITSTCGTFGAAFAAGKILGFGEGQFLDALGNASAQASGLVETLGTMSKSISVGNAARNGLLSALLAADGFSGPALPLEGPRGFLEVTAEKPDLAILLDGLGTRWEILSNTFKPYPCGVVLNPVIDACLTLRGKPGFDAAAIEKITLTGHPLLRQRTDRPGVATGRLSQVSAQHAVAISLLTGKAGLPEFSDESVADPAVRALGEKLSFVDDPAFDVEGARVEITLACGNLAVTVEKARGSLGNPLSDAELEDKLKVLSRYRGRSFDIDRLLSAIWALDRTDDAGAVMKHAAGH</sequence>
<comment type="caution">
    <text evidence="4">The sequence shown here is derived from an EMBL/GenBank/DDBJ whole genome shotgun (WGS) entry which is preliminary data.</text>
</comment>
<evidence type="ECO:0000259" key="2">
    <source>
        <dbReference type="Pfam" id="PF03972"/>
    </source>
</evidence>
<protein>
    <submittedName>
        <fullName evidence="4">MmgE/PrpD family protein</fullName>
    </submittedName>
</protein>
<dbReference type="InterPro" id="IPR036148">
    <property type="entry name" value="MmgE/PrpD_sf"/>
</dbReference>
<dbReference type="OrthoDB" id="9795089at2"/>
<dbReference type="InterPro" id="IPR042183">
    <property type="entry name" value="MmgE/PrpD_sf_1"/>
</dbReference>